<evidence type="ECO:0000256" key="2">
    <source>
        <dbReference type="ARBA" id="ARBA00022801"/>
    </source>
</evidence>
<evidence type="ECO:0000259" key="5">
    <source>
        <dbReference type="Pfam" id="PF00082"/>
    </source>
</evidence>
<reference evidence="6 7" key="1">
    <citation type="submission" date="2023-01" db="EMBL/GenBank/DDBJ databases">
        <title>Analysis of 21 Apiospora genomes using comparative genomics revels a genus with tremendous synthesis potential of carbohydrate active enzymes and secondary metabolites.</title>
        <authorList>
            <person name="Sorensen T."/>
        </authorList>
    </citation>
    <scope>NUCLEOTIDE SEQUENCE [LARGE SCALE GENOMIC DNA]</scope>
    <source>
        <strain evidence="6 7">CBS 135458</strain>
    </source>
</reference>
<feature type="active site" description="Charge relay system" evidence="4">
    <location>
        <position position="210"/>
    </location>
</feature>
<evidence type="ECO:0000256" key="3">
    <source>
        <dbReference type="ARBA" id="ARBA00022825"/>
    </source>
</evidence>
<accession>A0ABR1VWS4</accession>
<dbReference type="GeneID" id="92089669"/>
<organism evidence="6 7">
    <name type="scientific">Apiospora phragmitis</name>
    <dbReference type="NCBI Taxonomy" id="2905665"/>
    <lineage>
        <taxon>Eukaryota</taxon>
        <taxon>Fungi</taxon>
        <taxon>Dikarya</taxon>
        <taxon>Ascomycota</taxon>
        <taxon>Pezizomycotina</taxon>
        <taxon>Sordariomycetes</taxon>
        <taxon>Xylariomycetidae</taxon>
        <taxon>Amphisphaeriales</taxon>
        <taxon>Apiosporaceae</taxon>
        <taxon>Apiospora</taxon>
    </lineage>
</organism>
<feature type="active site" description="Charge relay system" evidence="4">
    <location>
        <position position="74"/>
    </location>
</feature>
<evidence type="ECO:0000313" key="7">
    <source>
        <dbReference type="Proteomes" id="UP001480595"/>
    </source>
</evidence>
<comment type="similarity">
    <text evidence="4">Belongs to the peptidase S8 family.</text>
</comment>
<dbReference type="InterPro" id="IPR023827">
    <property type="entry name" value="Peptidase_S8_Asp-AS"/>
</dbReference>
<dbReference type="PROSITE" id="PS51892">
    <property type="entry name" value="SUBTILASE"/>
    <property type="match status" value="1"/>
</dbReference>
<dbReference type="PRINTS" id="PR00723">
    <property type="entry name" value="SUBTILISIN"/>
</dbReference>
<dbReference type="Pfam" id="PF00082">
    <property type="entry name" value="Peptidase_S8"/>
    <property type="match status" value="1"/>
</dbReference>
<dbReference type="Gene3D" id="3.40.50.200">
    <property type="entry name" value="Peptidase S8/S53 domain"/>
    <property type="match status" value="1"/>
</dbReference>
<proteinExistence type="inferred from homology"/>
<dbReference type="InterPro" id="IPR015500">
    <property type="entry name" value="Peptidase_S8_subtilisin-rel"/>
</dbReference>
<feature type="active site" description="Charge relay system" evidence="4">
    <location>
        <position position="41"/>
    </location>
</feature>
<name>A0ABR1VWS4_9PEZI</name>
<keyword evidence="2 4" id="KW-0378">Hydrolase</keyword>
<protein>
    <recommendedName>
        <fullName evidence="5">Peptidase S8/S53 domain-containing protein</fullName>
    </recommendedName>
</protein>
<dbReference type="EMBL" id="JAQQWL010000005">
    <property type="protein sequence ID" value="KAK8074298.1"/>
    <property type="molecule type" value="Genomic_DNA"/>
</dbReference>
<dbReference type="SUPFAM" id="SSF52743">
    <property type="entry name" value="Subtilisin-like"/>
    <property type="match status" value="1"/>
</dbReference>
<sequence>MAQITNSTTTKDWFKRMSGLNYIPKAGEGDTFEKVKIAVLDTGVDPDDAASVYVDGYRDFVSGNDSIKCDNTGHGTTSVNLIFHMCESASVHVIRIFESDEANENTQELAVQVLDWCIQEQLDVLCLACGFVDSSQELYDKFHEASGKMLILAAPTNESNAGEIAYPAKYDDDVLCIFSTDEAWAGTTSTFAILGEDIKTMSGEVRSGTSFSTAIAAGLVGRLLEFSRHRDCKGLIKNASMLKVKYGMTKVLMSMAMTDSEFQCLKP</sequence>
<evidence type="ECO:0000256" key="1">
    <source>
        <dbReference type="ARBA" id="ARBA00022670"/>
    </source>
</evidence>
<keyword evidence="7" id="KW-1185">Reference proteome</keyword>
<comment type="caution">
    <text evidence="6">The sequence shown here is derived from an EMBL/GenBank/DDBJ whole genome shotgun (WGS) entry which is preliminary data.</text>
</comment>
<keyword evidence="3 4" id="KW-0720">Serine protease</keyword>
<evidence type="ECO:0000313" key="6">
    <source>
        <dbReference type="EMBL" id="KAK8074298.1"/>
    </source>
</evidence>
<dbReference type="RefSeq" id="XP_066718773.1">
    <property type="nucleotide sequence ID" value="XM_066856606.1"/>
</dbReference>
<dbReference type="InterPro" id="IPR036852">
    <property type="entry name" value="Peptidase_S8/S53_dom_sf"/>
</dbReference>
<dbReference type="Proteomes" id="UP001480595">
    <property type="component" value="Unassembled WGS sequence"/>
</dbReference>
<keyword evidence="1 4" id="KW-0645">Protease</keyword>
<feature type="domain" description="Peptidase S8/S53" evidence="5">
    <location>
        <begin position="34"/>
        <end position="239"/>
    </location>
</feature>
<dbReference type="InterPro" id="IPR000209">
    <property type="entry name" value="Peptidase_S8/S53_dom"/>
</dbReference>
<dbReference type="PROSITE" id="PS00136">
    <property type="entry name" value="SUBTILASE_ASP"/>
    <property type="match status" value="1"/>
</dbReference>
<gene>
    <name evidence="6" type="ORF">PG994_005197</name>
</gene>
<evidence type="ECO:0000256" key="4">
    <source>
        <dbReference type="PROSITE-ProRule" id="PRU01240"/>
    </source>
</evidence>